<evidence type="ECO:0008006" key="13">
    <source>
        <dbReference type="Google" id="ProtNLM"/>
    </source>
</evidence>
<dbReference type="Pfam" id="PF00856">
    <property type="entry name" value="SET"/>
    <property type="match status" value="1"/>
</dbReference>
<dbReference type="EMBL" id="CACVBM020000754">
    <property type="protein sequence ID" value="CAA7022971.1"/>
    <property type="molecule type" value="Genomic_DNA"/>
</dbReference>
<evidence type="ECO:0000313" key="12">
    <source>
        <dbReference type="Proteomes" id="UP000467841"/>
    </source>
</evidence>
<evidence type="ECO:0000256" key="5">
    <source>
        <dbReference type="ARBA" id="ARBA00023328"/>
    </source>
</evidence>
<evidence type="ECO:0000259" key="9">
    <source>
        <dbReference type="PROSITE" id="PS50867"/>
    </source>
</evidence>
<dbReference type="PROSITE" id="PS51015">
    <property type="entry name" value="YDG"/>
    <property type="match status" value="1"/>
</dbReference>
<dbReference type="InterPro" id="IPR001214">
    <property type="entry name" value="SET_dom"/>
</dbReference>
<keyword evidence="5" id="KW-0137">Centromere</keyword>
<evidence type="ECO:0000256" key="6">
    <source>
        <dbReference type="PROSITE-ProRule" id="PRU00358"/>
    </source>
</evidence>
<dbReference type="InterPro" id="IPR046341">
    <property type="entry name" value="SET_dom_sf"/>
</dbReference>
<reference evidence="11" key="1">
    <citation type="submission" date="2020-01" db="EMBL/GenBank/DDBJ databases">
        <authorList>
            <person name="Mishra B."/>
        </authorList>
    </citation>
    <scope>NUCLEOTIDE SEQUENCE [LARGE SCALE GENOMIC DNA]</scope>
</reference>
<dbReference type="PROSITE" id="PS50867">
    <property type="entry name" value="PRE_SET"/>
    <property type="match status" value="1"/>
</dbReference>
<dbReference type="InterPro" id="IPR003105">
    <property type="entry name" value="SRA_YDG"/>
</dbReference>
<dbReference type="PANTHER" id="PTHR45660:SF3">
    <property type="entry name" value="HISTONE-LYSINE N-METHYLTRANSFERASE FAMILY MEMBER SUVH9"/>
    <property type="match status" value="1"/>
</dbReference>
<dbReference type="Proteomes" id="UP000467841">
    <property type="component" value="Unassembled WGS sequence"/>
</dbReference>
<dbReference type="InterPro" id="IPR007728">
    <property type="entry name" value="Pre-SET_dom"/>
</dbReference>
<evidence type="ECO:0000256" key="7">
    <source>
        <dbReference type="SAM" id="MobiDB-lite"/>
    </source>
</evidence>
<dbReference type="AlphaFoldDB" id="A0A6D2ICI4"/>
<dbReference type="SMART" id="SM00468">
    <property type="entry name" value="PreSET"/>
    <property type="match status" value="1"/>
</dbReference>
<dbReference type="Gene3D" id="2.170.270.10">
    <property type="entry name" value="SET domain"/>
    <property type="match status" value="1"/>
</dbReference>
<evidence type="ECO:0000259" key="8">
    <source>
        <dbReference type="PROSITE" id="PS50280"/>
    </source>
</evidence>
<dbReference type="SUPFAM" id="SSF82199">
    <property type="entry name" value="SET domain"/>
    <property type="match status" value="1"/>
</dbReference>
<sequence length="650" mass="72780">MTSHIPSPGSTSILIPKLEPGTESNPQALISSSSTFNLNNPQVEETFTYPFFDPNLSTEYNNIRETFCSAFAQSLKRHEEEDVTPLDSQTGAIVPVEEEQPPLLVYYPTDDVSPSVVTRKPPKPNQRSSELVRITDVGPEGERQFREHLRKTRMIYDSLRIYLIMKGKLEGAERGRRGSPDSSKAASMMKDCGLWMNRDKRIVGSIPGVQVGDIFFFRLELCVVGLHGQTQAGIDFLTGSLSSNGEPIATSVIVSGGYEDDDDQGDVILYTGHGGQDKLGRQCEHQKLEGGNLALERSMYYGIEVRVIRGFKYENSVSSKVYVYDGLFRIVDSWFDVGKSGFGVFKFRLERIEGQVEMGSSVLKLAKTLKLDPNSVRPRGYMSFDISNRKENVPVYLFNDIDRDQEPLFYDYLVKTSFPPGLMYQQSGNNASGCGCVSGCSSGCICAVKNGGEFAYDYSGNLVRQRQMIHECGPACQCPPTCRNRVTQKGLRNRLEVFRSRETGWGVRCLDILHAGAFICEYVGVALTREQANIFTMNGDKLVYPARFSSARWEGWGDVSQVIPDYERPSYPRIPPVDFAMDVSKMRNVACYISHSTYPNVIVQLVLHDHNNLMFPRVMLFAAENIPPMTELSLDYGVDDDWSPKLAICN</sequence>
<feature type="domain" description="YDG" evidence="10">
    <location>
        <begin position="204"/>
        <end position="351"/>
    </location>
</feature>
<dbReference type="GO" id="GO:0005634">
    <property type="term" value="C:nucleus"/>
    <property type="evidence" value="ECO:0007669"/>
    <property type="project" value="UniProtKB-SubCell"/>
</dbReference>
<comment type="subcellular location">
    <subcellularLocation>
        <location evidence="1">Chromosome</location>
        <location evidence="1">Centromere</location>
    </subcellularLocation>
    <subcellularLocation>
        <location evidence="6">Nucleus</location>
    </subcellularLocation>
</comment>
<feature type="region of interest" description="Disordered" evidence="7">
    <location>
        <begin position="1"/>
        <end position="25"/>
    </location>
</feature>
<dbReference type="GO" id="GO:0000775">
    <property type="term" value="C:chromosome, centromeric region"/>
    <property type="evidence" value="ECO:0007669"/>
    <property type="project" value="UniProtKB-SubCell"/>
</dbReference>
<dbReference type="FunFam" id="2.30.280.10:FF:000003">
    <property type="entry name" value="Histone-lysine N-methyltransferase, H3 lysine-9 specific SUVH5"/>
    <property type="match status" value="1"/>
</dbReference>
<evidence type="ECO:0000313" key="11">
    <source>
        <dbReference type="EMBL" id="CAA7022971.1"/>
    </source>
</evidence>
<comment type="caution">
    <text evidence="11">The sequence shown here is derived from an EMBL/GenBank/DDBJ whole genome shotgun (WGS) entry which is preliminary data.</text>
</comment>
<dbReference type="GO" id="GO:0042054">
    <property type="term" value="F:histone methyltransferase activity"/>
    <property type="evidence" value="ECO:0007669"/>
    <property type="project" value="InterPro"/>
</dbReference>
<dbReference type="OrthoDB" id="5792673at2759"/>
<name>A0A6D2ICI4_9BRAS</name>
<keyword evidence="12" id="KW-1185">Reference proteome</keyword>
<protein>
    <recommendedName>
        <fullName evidence="13">SET domain-containing protein</fullName>
    </recommendedName>
</protein>
<evidence type="ECO:0000259" key="10">
    <source>
        <dbReference type="PROSITE" id="PS51015"/>
    </source>
</evidence>
<dbReference type="SUPFAM" id="SSF88697">
    <property type="entry name" value="PUA domain-like"/>
    <property type="match status" value="1"/>
</dbReference>
<evidence type="ECO:0000256" key="2">
    <source>
        <dbReference type="ARBA" id="ARBA00022454"/>
    </source>
</evidence>
<dbReference type="Pfam" id="PF05033">
    <property type="entry name" value="Pre-SET"/>
    <property type="match status" value="1"/>
</dbReference>
<evidence type="ECO:0000256" key="1">
    <source>
        <dbReference type="ARBA" id="ARBA00004584"/>
    </source>
</evidence>
<gene>
    <name evidence="11" type="ORF">MERR_LOCUS10206</name>
</gene>
<dbReference type="PANTHER" id="PTHR45660">
    <property type="entry name" value="HISTONE-LYSINE N-METHYLTRANSFERASE SETMAR"/>
    <property type="match status" value="1"/>
</dbReference>
<accession>A0A6D2ICI4</accession>
<dbReference type="GO" id="GO:0008270">
    <property type="term" value="F:zinc ion binding"/>
    <property type="evidence" value="ECO:0007669"/>
    <property type="project" value="InterPro"/>
</dbReference>
<dbReference type="SMART" id="SM00466">
    <property type="entry name" value="SRA"/>
    <property type="match status" value="1"/>
</dbReference>
<evidence type="ECO:0000256" key="4">
    <source>
        <dbReference type="ARBA" id="ARBA00023242"/>
    </source>
</evidence>
<dbReference type="PROSITE" id="PS50280">
    <property type="entry name" value="SET"/>
    <property type="match status" value="1"/>
</dbReference>
<dbReference type="InterPro" id="IPR036987">
    <property type="entry name" value="SRA-YDG_sf"/>
</dbReference>
<dbReference type="InterPro" id="IPR015947">
    <property type="entry name" value="PUA-like_sf"/>
</dbReference>
<dbReference type="InterPro" id="IPR051357">
    <property type="entry name" value="H3K9_HMTase_SUVAR3-9"/>
</dbReference>
<feature type="domain" description="SET" evidence="8">
    <location>
        <begin position="493"/>
        <end position="637"/>
    </location>
</feature>
<dbReference type="Pfam" id="PF02182">
    <property type="entry name" value="SAD_SRA"/>
    <property type="match status" value="1"/>
</dbReference>
<dbReference type="Gene3D" id="2.30.280.10">
    <property type="entry name" value="SRA-YDG"/>
    <property type="match status" value="1"/>
</dbReference>
<evidence type="ECO:0000256" key="3">
    <source>
        <dbReference type="ARBA" id="ARBA00022853"/>
    </source>
</evidence>
<dbReference type="SMART" id="SM00317">
    <property type="entry name" value="SET"/>
    <property type="match status" value="1"/>
</dbReference>
<keyword evidence="4 6" id="KW-0539">Nucleus</keyword>
<dbReference type="PROSITE" id="PS51575">
    <property type="entry name" value="SAM_MT43_SUVAR39_2"/>
    <property type="match status" value="1"/>
</dbReference>
<keyword evidence="2" id="KW-0158">Chromosome</keyword>
<dbReference type="InterPro" id="IPR025794">
    <property type="entry name" value="H3-K9-MeTrfase_plant"/>
</dbReference>
<proteinExistence type="predicted"/>
<keyword evidence="3" id="KW-0156">Chromatin regulator</keyword>
<feature type="domain" description="Pre-SET" evidence="9">
    <location>
        <begin position="432"/>
        <end position="490"/>
    </location>
</feature>
<dbReference type="GO" id="GO:0003690">
    <property type="term" value="F:double-stranded DNA binding"/>
    <property type="evidence" value="ECO:0007669"/>
    <property type="project" value="TreeGrafter"/>
</dbReference>
<feature type="compositionally biased region" description="Polar residues" evidence="7">
    <location>
        <begin position="1"/>
        <end position="13"/>
    </location>
</feature>
<organism evidence="11 12">
    <name type="scientific">Microthlaspi erraticum</name>
    <dbReference type="NCBI Taxonomy" id="1685480"/>
    <lineage>
        <taxon>Eukaryota</taxon>
        <taxon>Viridiplantae</taxon>
        <taxon>Streptophyta</taxon>
        <taxon>Embryophyta</taxon>
        <taxon>Tracheophyta</taxon>
        <taxon>Spermatophyta</taxon>
        <taxon>Magnoliopsida</taxon>
        <taxon>eudicotyledons</taxon>
        <taxon>Gunneridae</taxon>
        <taxon>Pentapetalae</taxon>
        <taxon>rosids</taxon>
        <taxon>malvids</taxon>
        <taxon>Brassicales</taxon>
        <taxon>Brassicaceae</taxon>
        <taxon>Coluteocarpeae</taxon>
        <taxon>Microthlaspi</taxon>
    </lineage>
</organism>